<name>A0AA43TYU5_9LECA</name>
<accession>A0AA43TYU5</accession>
<keyword evidence="4" id="KW-1185">Reference proteome</keyword>
<evidence type="ECO:0000313" key="4">
    <source>
        <dbReference type="Proteomes" id="UP001161017"/>
    </source>
</evidence>
<dbReference type="InterPro" id="IPR038305">
    <property type="entry name" value="HeLo_sf"/>
</dbReference>
<protein>
    <recommendedName>
        <fullName evidence="2">Prion-inhibition and propagation HeLo domain-containing protein</fullName>
    </recommendedName>
</protein>
<dbReference type="Pfam" id="PF14479">
    <property type="entry name" value="HeLo"/>
    <property type="match status" value="1"/>
</dbReference>
<reference evidence="3" key="1">
    <citation type="journal article" date="2023" name="Genome Biol. Evol.">
        <title>First Whole Genome Sequence and Flow Cytometry Genome Size Data for the Lichen-Forming Fungus Ramalina farinacea (Ascomycota).</title>
        <authorList>
            <person name="Llewellyn T."/>
            <person name="Mian S."/>
            <person name="Hill R."/>
            <person name="Leitch I.J."/>
            <person name="Gaya E."/>
        </authorList>
    </citation>
    <scope>NUCLEOTIDE SEQUENCE</scope>
    <source>
        <strain evidence="3">LIQ254RAFAR</strain>
    </source>
</reference>
<organism evidence="3 4">
    <name type="scientific">Ramalina farinacea</name>
    <dbReference type="NCBI Taxonomy" id="258253"/>
    <lineage>
        <taxon>Eukaryota</taxon>
        <taxon>Fungi</taxon>
        <taxon>Dikarya</taxon>
        <taxon>Ascomycota</taxon>
        <taxon>Pezizomycotina</taxon>
        <taxon>Lecanoromycetes</taxon>
        <taxon>OSLEUM clade</taxon>
        <taxon>Lecanoromycetidae</taxon>
        <taxon>Lecanorales</taxon>
        <taxon>Lecanorineae</taxon>
        <taxon>Ramalinaceae</taxon>
        <taxon>Ramalina</taxon>
    </lineage>
</organism>
<keyword evidence="1" id="KW-0732">Signal</keyword>
<dbReference type="Proteomes" id="UP001161017">
    <property type="component" value="Unassembled WGS sequence"/>
</dbReference>
<gene>
    <name evidence="3" type="ORF">OHK93_004562</name>
</gene>
<evidence type="ECO:0000313" key="3">
    <source>
        <dbReference type="EMBL" id="MDI1492779.1"/>
    </source>
</evidence>
<dbReference type="InterPro" id="IPR029498">
    <property type="entry name" value="HeLo_dom"/>
</dbReference>
<evidence type="ECO:0000256" key="1">
    <source>
        <dbReference type="SAM" id="SignalP"/>
    </source>
</evidence>
<dbReference type="PANTHER" id="PTHR37542">
    <property type="entry name" value="HELO DOMAIN-CONTAINING PROTEIN-RELATED"/>
    <property type="match status" value="1"/>
</dbReference>
<feature type="chain" id="PRO_5041252953" description="Prion-inhibition and propagation HeLo domain-containing protein" evidence="1">
    <location>
        <begin position="26"/>
        <end position="198"/>
    </location>
</feature>
<dbReference type="AlphaFoldDB" id="A0AA43TYU5"/>
<comment type="caution">
    <text evidence="3">The sequence shown here is derived from an EMBL/GenBank/DDBJ whole genome shotgun (WGS) entry which is preliminary data.</text>
</comment>
<proteinExistence type="predicted"/>
<dbReference type="EMBL" id="JAPUFD010000021">
    <property type="protein sequence ID" value="MDI1492779.1"/>
    <property type="molecule type" value="Genomic_DNA"/>
</dbReference>
<feature type="domain" description="Prion-inhibition and propagation HeLo" evidence="2">
    <location>
        <begin position="7"/>
        <end position="187"/>
    </location>
</feature>
<sequence>MPVEPVGLTVGVVALAALFSTCVECFDLLDAGRGFGKDYELLIIQLELQKTRLLNWGQSVGLLQIEGGQRPVDLDSPIFRPVVEHALNAIHLLWTDSDQLISRYGLEESKSDRLDLTTKLRRQTPLIKKARWALHDRAKFKTLVDNLRNSIDALLAVTKTPGTAQRRHQLMSEEIRSIQDTNMLSLLAENTSEARRKE</sequence>
<feature type="signal peptide" evidence="1">
    <location>
        <begin position="1"/>
        <end position="25"/>
    </location>
</feature>
<dbReference type="Gene3D" id="1.20.120.1020">
    <property type="entry name" value="Prion-inhibition and propagation, HeLo domain"/>
    <property type="match status" value="1"/>
</dbReference>
<evidence type="ECO:0000259" key="2">
    <source>
        <dbReference type="Pfam" id="PF14479"/>
    </source>
</evidence>